<accession>A0A0N9HTV1</accession>
<gene>
    <name evidence="2" type="ORF">5H7_022</name>
</gene>
<sequence length="90" mass="9691">MKEKCKNPLTDSRTLSRGLFTGRERRFERNGPTAPVANIDGQQSPGHKIGDTSCPPLTVGGSLTLSVLDEGTCGRRRLLPGLQGSGWQLN</sequence>
<organism evidence="2">
    <name type="scientific">uncultured bacterium 5H7</name>
    <dbReference type="NCBI Taxonomy" id="1701327"/>
    <lineage>
        <taxon>Bacteria</taxon>
        <taxon>environmental samples</taxon>
    </lineage>
</organism>
<evidence type="ECO:0000256" key="1">
    <source>
        <dbReference type="SAM" id="MobiDB-lite"/>
    </source>
</evidence>
<evidence type="ECO:0000313" key="2">
    <source>
        <dbReference type="EMBL" id="ALG05323.2"/>
    </source>
</evidence>
<reference evidence="2" key="1">
    <citation type="submission" date="2016-04" db="EMBL/GenBank/DDBJ databases">
        <title>Exploring the genomic information of specific uncultured soil bacteria through a new metagenomic library-based strategy.</title>
        <authorList>
            <person name="Liu Y."/>
            <person name="Zhang R."/>
        </authorList>
    </citation>
    <scope>NUCLEOTIDE SEQUENCE</scope>
</reference>
<feature type="region of interest" description="Disordered" evidence="1">
    <location>
        <begin position="1"/>
        <end position="51"/>
    </location>
</feature>
<proteinExistence type="predicted"/>
<protein>
    <submittedName>
        <fullName evidence="2">Uncharacterized protein</fullName>
    </submittedName>
</protein>
<name>A0A0N9HTV1_9BACT</name>
<dbReference type="AlphaFoldDB" id="A0A0N9HTV1"/>
<dbReference type="EMBL" id="KT342858">
    <property type="protein sequence ID" value="ALG05323.2"/>
    <property type="molecule type" value="Genomic_DNA"/>
</dbReference>